<feature type="transmembrane region" description="Helical" evidence="6">
    <location>
        <begin position="90"/>
        <end position="108"/>
    </location>
</feature>
<evidence type="ECO:0000256" key="1">
    <source>
        <dbReference type="ARBA" id="ARBA00004141"/>
    </source>
</evidence>
<dbReference type="EMBL" id="BTRK01000006">
    <property type="protein sequence ID" value="GMR60609.1"/>
    <property type="molecule type" value="Genomic_DNA"/>
</dbReference>
<evidence type="ECO:0000256" key="3">
    <source>
        <dbReference type="ARBA" id="ARBA00022692"/>
    </source>
</evidence>
<sequence>VLHCIISSASILSNLMLLYCIFDRTPTSFRSYSLLLKFQALSDLFIAASALSTMQRIVPCDWTLVYVSYGPCIFISSGLCYYLYTILLALNIVSFSTVLVAMGARYWILRFGSISKRRIMVTLCLGALTPAFLFIILFVISRGSDIDVRKVLVSFRPDTVNERVVTGNLDTRSPTMLISAGMICCGPVPLFIVIWIYRSMVLRGLRLTTRAMSIQTRALHKQFVSALTLQAVLPIFPVLGVTVSLIGILGLARDPVLEIAPILLSEFPAFFSPLIVIMHIRYYSESLRSLFYRERINATFTVSTKPPLTPRSFVPF</sequence>
<dbReference type="PANTHER" id="PTHR22945:SF40">
    <property type="entry name" value="SERPENTINE RECEPTOR, CLASS D (DELTA)-RELATED"/>
    <property type="match status" value="1"/>
</dbReference>
<feature type="transmembrane region" description="Helical" evidence="6">
    <location>
        <begin position="176"/>
        <end position="197"/>
    </location>
</feature>
<dbReference type="Proteomes" id="UP001328107">
    <property type="component" value="Unassembled WGS sequence"/>
</dbReference>
<protein>
    <recommendedName>
        <fullName evidence="9">G protein-coupled receptor</fullName>
    </recommendedName>
</protein>
<dbReference type="InterPro" id="IPR050920">
    <property type="entry name" value="Nematode_rcpt-like_delta"/>
</dbReference>
<name>A0AAN5DF14_9BILA</name>
<feature type="non-terminal residue" evidence="7">
    <location>
        <position position="1"/>
    </location>
</feature>
<dbReference type="PANTHER" id="PTHR22945">
    <property type="entry name" value="SERPENTINE RECEPTOR, CLASS D DELTA"/>
    <property type="match status" value="1"/>
</dbReference>
<dbReference type="Pfam" id="PF10317">
    <property type="entry name" value="7TM_GPCR_Srd"/>
    <property type="match status" value="1"/>
</dbReference>
<feature type="transmembrane region" description="Helical" evidence="6">
    <location>
        <begin position="63"/>
        <end position="84"/>
    </location>
</feature>
<evidence type="ECO:0000313" key="7">
    <source>
        <dbReference type="EMBL" id="GMR60609.1"/>
    </source>
</evidence>
<evidence type="ECO:0000256" key="6">
    <source>
        <dbReference type="SAM" id="Phobius"/>
    </source>
</evidence>
<dbReference type="SUPFAM" id="SSF81321">
    <property type="entry name" value="Family A G protein-coupled receptor-like"/>
    <property type="match status" value="1"/>
</dbReference>
<keyword evidence="8" id="KW-1185">Reference proteome</keyword>
<reference evidence="8" key="1">
    <citation type="submission" date="2022-10" db="EMBL/GenBank/DDBJ databases">
        <title>Genome assembly of Pristionchus species.</title>
        <authorList>
            <person name="Yoshida K."/>
            <person name="Sommer R.J."/>
        </authorList>
    </citation>
    <scope>NUCLEOTIDE SEQUENCE [LARGE SCALE GENOMIC DNA]</scope>
    <source>
        <strain evidence="8">RS5460</strain>
    </source>
</reference>
<evidence type="ECO:0000256" key="2">
    <source>
        <dbReference type="ARBA" id="ARBA00009166"/>
    </source>
</evidence>
<feature type="transmembrane region" description="Helical" evidence="6">
    <location>
        <begin position="223"/>
        <end position="250"/>
    </location>
</feature>
<dbReference type="AlphaFoldDB" id="A0AAN5DF14"/>
<organism evidence="7 8">
    <name type="scientific">Pristionchus mayeri</name>
    <dbReference type="NCBI Taxonomy" id="1317129"/>
    <lineage>
        <taxon>Eukaryota</taxon>
        <taxon>Metazoa</taxon>
        <taxon>Ecdysozoa</taxon>
        <taxon>Nematoda</taxon>
        <taxon>Chromadorea</taxon>
        <taxon>Rhabditida</taxon>
        <taxon>Rhabditina</taxon>
        <taxon>Diplogasteromorpha</taxon>
        <taxon>Diplogasteroidea</taxon>
        <taxon>Neodiplogasteridae</taxon>
        <taxon>Pristionchus</taxon>
    </lineage>
</organism>
<comment type="subcellular location">
    <subcellularLocation>
        <location evidence="1">Membrane</location>
        <topology evidence="1">Multi-pass membrane protein</topology>
    </subcellularLocation>
</comment>
<dbReference type="InterPro" id="IPR019421">
    <property type="entry name" value="7TM_GPCR_serpentine_rcpt_Srd"/>
</dbReference>
<proteinExistence type="inferred from homology"/>
<feature type="transmembrane region" description="Helical" evidence="6">
    <location>
        <begin position="262"/>
        <end position="283"/>
    </location>
</feature>
<keyword evidence="3 6" id="KW-0812">Transmembrane</keyword>
<accession>A0AAN5DF14</accession>
<evidence type="ECO:0000313" key="8">
    <source>
        <dbReference type="Proteomes" id="UP001328107"/>
    </source>
</evidence>
<keyword evidence="4 6" id="KW-1133">Transmembrane helix</keyword>
<comment type="similarity">
    <text evidence="2">Belongs to the nematode receptor-like protein srd family.</text>
</comment>
<evidence type="ECO:0000256" key="4">
    <source>
        <dbReference type="ARBA" id="ARBA00022989"/>
    </source>
</evidence>
<feature type="transmembrane region" description="Helical" evidence="6">
    <location>
        <begin position="120"/>
        <end position="140"/>
    </location>
</feature>
<gene>
    <name evidence="7" type="ORF">PMAYCL1PPCAC_30804</name>
</gene>
<evidence type="ECO:0008006" key="9">
    <source>
        <dbReference type="Google" id="ProtNLM"/>
    </source>
</evidence>
<evidence type="ECO:0000256" key="5">
    <source>
        <dbReference type="ARBA" id="ARBA00023136"/>
    </source>
</evidence>
<keyword evidence="5 6" id="KW-0472">Membrane</keyword>
<comment type="caution">
    <text evidence="7">The sequence shown here is derived from an EMBL/GenBank/DDBJ whole genome shotgun (WGS) entry which is preliminary data.</text>
</comment>
<dbReference type="GO" id="GO:0016020">
    <property type="term" value="C:membrane"/>
    <property type="evidence" value="ECO:0007669"/>
    <property type="project" value="UniProtKB-SubCell"/>
</dbReference>